<reference evidence="2 3" key="1">
    <citation type="submission" date="2020-08" db="EMBL/GenBank/DDBJ databases">
        <title>Exploring microbial biodiversity for novel pathways involved in the catabolism of aromatic compounds derived from lignin.</title>
        <authorList>
            <person name="Elkins J."/>
        </authorList>
    </citation>
    <scope>NUCLEOTIDE SEQUENCE [LARGE SCALE GENOMIC DNA]</scope>
    <source>
        <strain evidence="2 3">B1D3A</strain>
    </source>
</reference>
<dbReference type="Proteomes" id="UP001138540">
    <property type="component" value="Unassembled WGS sequence"/>
</dbReference>
<evidence type="ECO:0000313" key="2">
    <source>
        <dbReference type="EMBL" id="MBB5985947.1"/>
    </source>
</evidence>
<dbReference type="EMBL" id="JACHKA010000001">
    <property type="protein sequence ID" value="MBB5985947.1"/>
    <property type="molecule type" value="Genomic_DNA"/>
</dbReference>
<evidence type="ECO:0000256" key="1">
    <source>
        <dbReference type="SAM" id="Phobius"/>
    </source>
</evidence>
<dbReference type="RefSeq" id="WP_184152910.1">
    <property type="nucleotide sequence ID" value="NZ_JACHKA010000001.1"/>
</dbReference>
<gene>
    <name evidence="2" type="ORF">HNP60_001921</name>
</gene>
<keyword evidence="1" id="KW-0472">Membrane</keyword>
<evidence type="ECO:0000313" key="3">
    <source>
        <dbReference type="Proteomes" id="UP001138540"/>
    </source>
</evidence>
<protein>
    <recommendedName>
        <fullName evidence="4">Bacteriophage Rz lysis protein</fullName>
    </recommendedName>
</protein>
<name>A0ABR6NF92_9SPHN</name>
<feature type="transmembrane region" description="Helical" evidence="1">
    <location>
        <begin position="6"/>
        <end position="25"/>
    </location>
</feature>
<sequence length="154" mass="16933">MSPILLRFLPHGLVAVAVIGAYLWIDHRGYERATRDREFERQVTALMLTRAARDVEQNLGASMAKRDEEYAAQRRSIETVRTTHQSIITKEIGRDARLSDPALGITDELREALNAARRETGACAPTAAGGIRCALPAPDGTGREEHRRTDAGGL</sequence>
<evidence type="ECO:0008006" key="4">
    <source>
        <dbReference type="Google" id="ProtNLM"/>
    </source>
</evidence>
<accession>A0ABR6NF92</accession>
<keyword evidence="1" id="KW-1133">Transmembrane helix</keyword>
<organism evidence="2 3">
    <name type="scientific">Sphingobium lignivorans</name>
    <dbReference type="NCBI Taxonomy" id="2735886"/>
    <lineage>
        <taxon>Bacteria</taxon>
        <taxon>Pseudomonadati</taxon>
        <taxon>Pseudomonadota</taxon>
        <taxon>Alphaproteobacteria</taxon>
        <taxon>Sphingomonadales</taxon>
        <taxon>Sphingomonadaceae</taxon>
        <taxon>Sphingobium</taxon>
    </lineage>
</organism>
<proteinExistence type="predicted"/>
<keyword evidence="1" id="KW-0812">Transmembrane</keyword>
<keyword evidence="3" id="KW-1185">Reference proteome</keyword>
<comment type="caution">
    <text evidence="2">The sequence shown here is derived from an EMBL/GenBank/DDBJ whole genome shotgun (WGS) entry which is preliminary data.</text>
</comment>